<gene>
    <name evidence="2" type="ORF">V9T40_003742</name>
</gene>
<dbReference type="PROSITE" id="PS50206">
    <property type="entry name" value="RHODANESE_3"/>
    <property type="match status" value="1"/>
</dbReference>
<accession>A0AAN9U2Y6</accession>
<evidence type="ECO:0000313" key="3">
    <source>
        <dbReference type="Proteomes" id="UP001367676"/>
    </source>
</evidence>
<evidence type="ECO:0000259" key="1">
    <source>
        <dbReference type="PROSITE" id="PS50206"/>
    </source>
</evidence>
<comment type="caution">
    <text evidence="2">The sequence shown here is derived from an EMBL/GenBank/DDBJ whole genome shotgun (WGS) entry which is preliminary data.</text>
</comment>
<dbReference type="InterPro" id="IPR036873">
    <property type="entry name" value="Rhodanese-like_dom_sf"/>
</dbReference>
<dbReference type="Proteomes" id="UP001367676">
    <property type="component" value="Unassembled WGS sequence"/>
</dbReference>
<dbReference type="Gene3D" id="3.40.250.10">
    <property type="entry name" value="Rhodanese-like domain"/>
    <property type="match status" value="1"/>
</dbReference>
<sequence length="153" mass="17603">MPMMPEDENRLALKSDSYVSKEWLFNELLMERSRILVLDCRSSNEYGESHIRQAVNFSIPSMLLRRLAVGKIDLVSTIRCRELKEKIQNAYKNSIFVVYGEMIDQDRNFSSNDAIHVLIRRLQKDGCQAVCLQDCGGWLNGIGIIETEDEEAD</sequence>
<feature type="domain" description="Rhodanese" evidence="1">
    <location>
        <begin position="31"/>
        <end position="101"/>
    </location>
</feature>
<dbReference type="SUPFAM" id="SSF52821">
    <property type="entry name" value="Rhodanese/Cell cycle control phosphatase"/>
    <property type="match status" value="1"/>
</dbReference>
<dbReference type="FunFam" id="3.40.250.10:FF:000054">
    <property type="entry name" value="Dual specificity phosphatase 9"/>
    <property type="match status" value="1"/>
</dbReference>
<dbReference type="InterPro" id="IPR001763">
    <property type="entry name" value="Rhodanese-like_dom"/>
</dbReference>
<proteinExistence type="predicted"/>
<dbReference type="Pfam" id="PF00581">
    <property type="entry name" value="Rhodanese"/>
    <property type="match status" value="1"/>
</dbReference>
<dbReference type="AlphaFoldDB" id="A0AAN9U2Y6"/>
<keyword evidence="3" id="KW-1185">Reference proteome</keyword>
<dbReference type="EMBL" id="JBBCAQ010000006">
    <property type="protein sequence ID" value="KAK7603743.1"/>
    <property type="molecule type" value="Genomic_DNA"/>
</dbReference>
<dbReference type="CDD" id="cd01446">
    <property type="entry name" value="DSP_MapKP"/>
    <property type="match status" value="1"/>
</dbReference>
<reference evidence="2 3" key="1">
    <citation type="submission" date="2024-03" db="EMBL/GenBank/DDBJ databases">
        <title>Adaptation during the transition from Ophiocordyceps entomopathogen to insect associate is accompanied by gene loss and intensified selection.</title>
        <authorList>
            <person name="Ward C.M."/>
            <person name="Onetto C.A."/>
            <person name="Borneman A.R."/>
        </authorList>
    </citation>
    <scope>NUCLEOTIDE SEQUENCE [LARGE SCALE GENOMIC DNA]</scope>
    <source>
        <strain evidence="2">AWRI1</strain>
        <tissue evidence="2">Single Adult Female</tissue>
    </source>
</reference>
<organism evidence="2 3">
    <name type="scientific">Parthenolecanium corni</name>
    <dbReference type="NCBI Taxonomy" id="536013"/>
    <lineage>
        <taxon>Eukaryota</taxon>
        <taxon>Metazoa</taxon>
        <taxon>Ecdysozoa</taxon>
        <taxon>Arthropoda</taxon>
        <taxon>Hexapoda</taxon>
        <taxon>Insecta</taxon>
        <taxon>Pterygota</taxon>
        <taxon>Neoptera</taxon>
        <taxon>Paraneoptera</taxon>
        <taxon>Hemiptera</taxon>
        <taxon>Sternorrhyncha</taxon>
        <taxon>Coccoidea</taxon>
        <taxon>Coccidae</taxon>
        <taxon>Parthenolecanium</taxon>
    </lineage>
</organism>
<evidence type="ECO:0000313" key="2">
    <source>
        <dbReference type="EMBL" id="KAK7603743.1"/>
    </source>
</evidence>
<name>A0AAN9U2Y6_9HEMI</name>
<protein>
    <recommendedName>
        <fullName evidence="1">Rhodanese domain-containing protein</fullName>
    </recommendedName>
</protein>